<dbReference type="InterPro" id="IPR020568">
    <property type="entry name" value="Ribosomal_Su5_D2-typ_SF"/>
</dbReference>
<dbReference type="Pfam" id="PF13335">
    <property type="entry name" value="Mg_chelatase_C"/>
    <property type="match status" value="1"/>
</dbReference>
<dbReference type="PANTHER" id="PTHR32039">
    <property type="entry name" value="MAGNESIUM-CHELATASE SUBUNIT CHLI"/>
    <property type="match status" value="1"/>
</dbReference>
<dbReference type="SUPFAM" id="SSF52540">
    <property type="entry name" value="P-loop containing nucleoside triphosphate hydrolases"/>
    <property type="match status" value="1"/>
</dbReference>
<protein>
    <recommendedName>
        <fullName evidence="2">AAA+ ATPase domain-containing protein</fullName>
    </recommendedName>
</protein>
<reference evidence="3 4" key="1">
    <citation type="submission" date="2021-01" db="EMBL/GenBank/DDBJ databases">
        <title>Whole genome shotgun sequence of Verrucosispora andamanensis NBRC 109075.</title>
        <authorList>
            <person name="Komaki H."/>
            <person name="Tamura T."/>
        </authorList>
    </citation>
    <scope>NUCLEOTIDE SEQUENCE [LARGE SCALE GENOMIC DNA]</scope>
    <source>
        <strain evidence="3 4">NBRC 109075</strain>
    </source>
</reference>
<dbReference type="Gene3D" id="3.30.230.10">
    <property type="match status" value="1"/>
</dbReference>
<dbReference type="NCBIfam" id="TIGR00368">
    <property type="entry name" value="YifB family Mg chelatase-like AAA ATPase"/>
    <property type="match status" value="1"/>
</dbReference>
<dbReference type="SMART" id="SM00382">
    <property type="entry name" value="AAA"/>
    <property type="match status" value="1"/>
</dbReference>
<dbReference type="InterPro" id="IPR025158">
    <property type="entry name" value="Mg_chelat-rel_C"/>
</dbReference>
<dbReference type="SUPFAM" id="SSF54211">
    <property type="entry name" value="Ribosomal protein S5 domain 2-like"/>
    <property type="match status" value="1"/>
</dbReference>
<dbReference type="Pfam" id="PF13541">
    <property type="entry name" value="ChlI"/>
    <property type="match status" value="1"/>
</dbReference>
<dbReference type="PANTHER" id="PTHR32039:SF7">
    <property type="entry name" value="COMPETENCE PROTEIN COMM"/>
    <property type="match status" value="1"/>
</dbReference>
<dbReference type="Proteomes" id="UP000647017">
    <property type="component" value="Unassembled WGS sequence"/>
</dbReference>
<gene>
    <name evidence="3" type="ORF">Van01_03860</name>
</gene>
<evidence type="ECO:0000256" key="1">
    <source>
        <dbReference type="ARBA" id="ARBA00006354"/>
    </source>
</evidence>
<sequence>MSYARVLCVGLVGVTGHLVEVEVDLAAGLPGVVISGLPDTALHEARDRVRAAVVNSGQRWPNRRITLNLLPATLPKFGSAFDLAIAVALLGGSGELPLLPLDGVAVLGELGLDGTVRPVRGVLPMVAAAAQAGVQRVIVPAGNTAEAAVVPGLLVRGVDTLHRLVAFVRDGTPLIEPPLDAPPPAAPGPDLAEVAGQSLGRRAVEVAAAGGHHLALIGPPGAGKTMLAERLPSILPELDDEAALEVTALHSIAGLLPPGGRLIRRPPFQAPHHTATVPSIVGGGSGLARPGAISLAHRGVLLMDEAPEFSKAALEALRQPLEHGRVLLTRSRGSAEYPARAQLVLAANPCPCANPAGDDRCECPPLARRRYLSRLSGPLLDRIDLQVRLSPMRAAELMETGSHESSAVVARRVAAARAAAAERWAPLGRRLNAEIPGPDLRRTPWRLPGRVTVELRSRLDSGSLSARGFDRVVRLAWTIADLDGRARPDTGDVAEAITLRTGEGT</sequence>
<organism evidence="3 4">
    <name type="scientific">Micromonospora andamanensis</name>
    <dbReference type="NCBI Taxonomy" id="1287068"/>
    <lineage>
        <taxon>Bacteria</taxon>
        <taxon>Bacillati</taxon>
        <taxon>Actinomycetota</taxon>
        <taxon>Actinomycetes</taxon>
        <taxon>Micromonosporales</taxon>
        <taxon>Micromonosporaceae</taxon>
        <taxon>Micromonospora</taxon>
    </lineage>
</organism>
<proteinExistence type="inferred from homology"/>
<dbReference type="RefSeq" id="WP_203998469.1">
    <property type="nucleotide sequence ID" value="NZ_BOOZ01000002.1"/>
</dbReference>
<name>A0ABQ4HNE9_9ACTN</name>
<dbReference type="InterPro" id="IPR000523">
    <property type="entry name" value="Mg_chelatse_chII-like_cat_dom"/>
</dbReference>
<evidence type="ECO:0000313" key="4">
    <source>
        <dbReference type="Proteomes" id="UP000647017"/>
    </source>
</evidence>
<dbReference type="InterPro" id="IPR003593">
    <property type="entry name" value="AAA+_ATPase"/>
</dbReference>
<dbReference type="InterPro" id="IPR004482">
    <property type="entry name" value="Mg_chelat-rel"/>
</dbReference>
<dbReference type="Pfam" id="PF01078">
    <property type="entry name" value="Mg_chelatase"/>
    <property type="match status" value="1"/>
</dbReference>
<keyword evidence="4" id="KW-1185">Reference proteome</keyword>
<dbReference type="InterPro" id="IPR014721">
    <property type="entry name" value="Ribsml_uS5_D2-typ_fold_subgr"/>
</dbReference>
<evidence type="ECO:0000259" key="2">
    <source>
        <dbReference type="SMART" id="SM00382"/>
    </source>
</evidence>
<feature type="domain" description="AAA+ ATPase" evidence="2">
    <location>
        <begin position="210"/>
        <end position="393"/>
    </location>
</feature>
<evidence type="ECO:0000313" key="3">
    <source>
        <dbReference type="EMBL" id="GIJ07172.1"/>
    </source>
</evidence>
<comment type="caution">
    <text evidence="3">The sequence shown here is derived from an EMBL/GenBank/DDBJ whole genome shotgun (WGS) entry which is preliminary data.</text>
</comment>
<dbReference type="InterPro" id="IPR027417">
    <property type="entry name" value="P-loop_NTPase"/>
</dbReference>
<dbReference type="Gene3D" id="3.40.50.300">
    <property type="entry name" value="P-loop containing nucleotide triphosphate hydrolases"/>
    <property type="match status" value="1"/>
</dbReference>
<comment type="similarity">
    <text evidence="1">Belongs to the Mg-chelatase subunits D/I family. ComM subfamily.</text>
</comment>
<dbReference type="EMBL" id="BOOZ01000002">
    <property type="protein sequence ID" value="GIJ07172.1"/>
    <property type="molecule type" value="Genomic_DNA"/>
</dbReference>
<dbReference type="InterPro" id="IPR045006">
    <property type="entry name" value="CHLI-like"/>
</dbReference>
<accession>A0ABQ4HNE9</accession>